<keyword evidence="5 6" id="KW-0472">Membrane</keyword>
<dbReference type="PANTHER" id="PTHR32001">
    <property type="entry name" value="KERATINOCYTE-ASSOCIATED PROTEIN 2"/>
    <property type="match status" value="1"/>
</dbReference>
<accession>A0A1J1HT12</accession>
<protein>
    <submittedName>
        <fullName evidence="7">CLUMA_CG004882, isoform A</fullName>
    </submittedName>
</protein>
<feature type="transmembrane region" description="Helical" evidence="6">
    <location>
        <begin position="35"/>
        <end position="55"/>
    </location>
</feature>
<keyword evidence="4 6" id="KW-1133">Transmembrane helix</keyword>
<evidence type="ECO:0000256" key="3">
    <source>
        <dbReference type="ARBA" id="ARBA00022692"/>
    </source>
</evidence>
<evidence type="ECO:0000256" key="2">
    <source>
        <dbReference type="ARBA" id="ARBA00007279"/>
    </source>
</evidence>
<keyword evidence="8" id="KW-1185">Reference proteome</keyword>
<evidence type="ECO:0000313" key="7">
    <source>
        <dbReference type="EMBL" id="CRK91199.1"/>
    </source>
</evidence>
<gene>
    <name evidence="7" type="ORF">CLUMA_CG004882</name>
</gene>
<proteinExistence type="inferred from homology"/>
<reference evidence="7 8" key="1">
    <citation type="submission" date="2015-04" db="EMBL/GenBank/DDBJ databases">
        <authorList>
            <person name="Syromyatnikov M.Y."/>
            <person name="Popov V.N."/>
        </authorList>
    </citation>
    <scope>NUCLEOTIDE SEQUENCE [LARGE SCALE GENOMIC DNA]</scope>
</reference>
<dbReference type="Pfam" id="PF09775">
    <property type="entry name" value="Keratin_assoc"/>
    <property type="match status" value="1"/>
</dbReference>
<evidence type="ECO:0000256" key="5">
    <source>
        <dbReference type="ARBA" id="ARBA00023136"/>
    </source>
</evidence>
<dbReference type="AlphaFoldDB" id="A0A1J1HT12"/>
<dbReference type="STRING" id="568069.A0A1J1HT12"/>
<dbReference type="GO" id="GO:0016020">
    <property type="term" value="C:membrane"/>
    <property type="evidence" value="ECO:0007669"/>
    <property type="project" value="UniProtKB-SubCell"/>
</dbReference>
<comment type="subcellular location">
    <subcellularLocation>
        <location evidence="1">Membrane</location>
        <topology evidence="1">Multi-pass membrane protein</topology>
    </subcellularLocation>
</comment>
<feature type="transmembrane region" description="Helical" evidence="6">
    <location>
        <begin position="6"/>
        <end position="23"/>
    </location>
</feature>
<keyword evidence="3 6" id="KW-0812">Transmembrane</keyword>
<name>A0A1J1HT12_9DIPT</name>
<evidence type="ECO:0000256" key="4">
    <source>
        <dbReference type="ARBA" id="ARBA00022989"/>
    </source>
</evidence>
<evidence type="ECO:0000313" key="8">
    <source>
        <dbReference type="Proteomes" id="UP000183832"/>
    </source>
</evidence>
<organism evidence="7 8">
    <name type="scientific">Clunio marinus</name>
    <dbReference type="NCBI Taxonomy" id="568069"/>
    <lineage>
        <taxon>Eukaryota</taxon>
        <taxon>Metazoa</taxon>
        <taxon>Ecdysozoa</taxon>
        <taxon>Arthropoda</taxon>
        <taxon>Hexapoda</taxon>
        <taxon>Insecta</taxon>
        <taxon>Pterygota</taxon>
        <taxon>Neoptera</taxon>
        <taxon>Endopterygota</taxon>
        <taxon>Diptera</taxon>
        <taxon>Nematocera</taxon>
        <taxon>Chironomoidea</taxon>
        <taxon>Chironomidae</taxon>
        <taxon>Clunio</taxon>
    </lineage>
</organism>
<evidence type="ECO:0000256" key="6">
    <source>
        <dbReference type="SAM" id="Phobius"/>
    </source>
</evidence>
<sequence>MAIQTSLSLVISMLSAILIFSSMQFCKQLFLSSQMLTIFAGIVGSWFFIMLLTTISNLEAVVLGKGFQARWPEVIISLLSACFACSTIHRVSVTTCLLTSLIGLYYINRISQNFHSTPVTVDTGISKKKKK</sequence>
<dbReference type="OrthoDB" id="1111004at2759"/>
<dbReference type="EMBL" id="CVRI01000020">
    <property type="protein sequence ID" value="CRK91199.1"/>
    <property type="molecule type" value="Genomic_DNA"/>
</dbReference>
<comment type="similarity">
    <text evidence="2">Belongs to the KRTCAP2 family.</text>
</comment>
<dbReference type="Proteomes" id="UP000183832">
    <property type="component" value="Unassembled WGS sequence"/>
</dbReference>
<dbReference type="PANTHER" id="PTHR32001:SF1">
    <property type="entry name" value="KERATINOCYTE-ASSOCIATED PROTEIN 2"/>
    <property type="match status" value="1"/>
</dbReference>
<dbReference type="InterPro" id="IPR018614">
    <property type="entry name" value="KRTCAP2"/>
</dbReference>
<evidence type="ECO:0000256" key="1">
    <source>
        <dbReference type="ARBA" id="ARBA00004141"/>
    </source>
</evidence>